<evidence type="ECO:0000313" key="2">
    <source>
        <dbReference type="Proteomes" id="UP001366503"/>
    </source>
</evidence>
<dbReference type="EMBL" id="JAPYKO010000043">
    <property type="protein sequence ID" value="MEI9406696.1"/>
    <property type="molecule type" value="Genomic_DNA"/>
</dbReference>
<comment type="caution">
    <text evidence="1">The sequence shown here is derived from an EMBL/GenBank/DDBJ whole genome shotgun (WGS) entry which is preliminary data.</text>
</comment>
<proteinExistence type="predicted"/>
<gene>
    <name evidence="1" type="ORF">O7A05_31735</name>
</gene>
<protein>
    <submittedName>
        <fullName evidence="1">Uncharacterized protein</fullName>
    </submittedName>
</protein>
<keyword evidence="2" id="KW-1185">Reference proteome</keyword>
<sequence length="83" mass="9354">MSQLRKTAAHNVDGWTKDVCIRLKNQDVQIYTMVLQADTVANRSLYSACASDPSDYYAVEDPAKLPNVFQTIANKFSRLQLTN</sequence>
<dbReference type="Gene3D" id="3.40.50.410">
    <property type="entry name" value="von Willebrand factor, type A domain"/>
    <property type="match status" value="1"/>
</dbReference>
<accession>A0ABU8KLW2</accession>
<dbReference type="SUPFAM" id="SSF53300">
    <property type="entry name" value="vWA-like"/>
    <property type="match status" value="1"/>
</dbReference>
<organism evidence="1 2">
    <name type="scientific">Mesorhizobium argentiipisi</name>
    <dbReference type="NCBI Taxonomy" id="3015175"/>
    <lineage>
        <taxon>Bacteria</taxon>
        <taxon>Pseudomonadati</taxon>
        <taxon>Pseudomonadota</taxon>
        <taxon>Alphaproteobacteria</taxon>
        <taxon>Hyphomicrobiales</taxon>
        <taxon>Phyllobacteriaceae</taxon>
        <taxon>Mesorhizobium</taxon>
    </lineage>
</organism>
<dbReference type="Proteomes" id="UP001366503">
    <property type="component" value="Unassembled WGS sequence"/>
</dbReference>
<name>A0ABU8KLW2_9HYPH</name>
<evidence type="ECO:0000313" key="1">
    <source>
        <dbReference type="EMBL" id="MEI9406696.1"/>
    </source>
</evidence>
<dbReference type="InterPro" id="IPR036465">
    <property type="entry name" value="vWFA_dom_sf"/>
</dbReference>
<dbReference type="RefSeq" id="WP_337097271.1">
    <property type="nucleotide sequence ID" value="NZ_JAPYKO010000043.1"/>
</dbReference>
<reference evidence="1 2" key="1">
    <citation type="submission" date="2022-12" db="EMBL/GenBank/DDBJ databases">
        <authorList>
            <person name="Muema E."/>
        </authorList>
    </citation>
    <scope>NUCLEOTIDE SEQUENCE [LARGE SCALE GENOMIC DNA]</scope>
    <source>
        <strain evidence="2">1330</strain>
    </source>
</reference>